<dbReference type="EMBL" id="ML769388">
    <property type="protein sequence ID" value="KAE9409199.1"/>
    <property type="molecule type" value="Genomic_DNA"/>
</dbReference>
<evidence type="ECO:0000313" key="3">
    <source>
        <dbReference type="Proteomes" id="UP000799118"/>
    </source>
</evidence>
<dbReference type="Proteomes" id="UP000799118">
    <property type="component" value="Unassembled WGS sequence"/>
</dbReference>
<dbReference type="Pfam" id="PF12223">
    <property type="entry name" value="DUF3602"/>
    <property type="match status" value="2"/>
</dbReference>
<sequence length="196" mass="21392">MTAPSERSLSRGRELVSSGRGGIGNIHAPVDLTRPATGPDDFSITRGREPAVNPDRVLSTGRGGAGNIRSPSRDTPAHHSPIRPDQRQQELVKAESDRQVFSTGRGGLGNMSRSRSRGPAAAFAQEIAEIAAVRSRSASRDPEQRSQSKDKHSSGVSGFLHKVLHQHREEEYEEKDPLTRKDSVNYYTTSPWSSRG</sequence>
<organism evidence="2 3">
    <name type="scientific">Gymnopus androsaceus JB14</name>
    <dbReference type="NCBI Taxonomy" id="1447944"/>
    <lineage>
        <taxon>Eukaryota</taxon>
        <taxon>Fungi</taxon>
        <taxon>Dikarya</taxon>
        <taxon>Basidiomycota</taxon>
        <taxon>Agaricomycotina</taxon>
        <taxon>Agaricomycetes</taxon>
        <taxon>Agaricomycetidae</taxon>
        <taxon>Agaricales</taxon>
        <taxon>Marasmiineae</taxon>
        <taxon>Omphalotaceae</taxon>
        <taxon>Gymnopus</taxon>
    </lineage>
</organism>
<accession>A0A6A4IF16</accession>
<dbReference type="InterPro" id="IPR022024">
    <property type="entry name" value="DUF3602"/>
</dbReference>
<protein>
    <submittedName>
        <fullName evidence="2">Uncharacterized protein</fullName>
    </submittedName>
</protein>
<feature type="compositionally biased region" description="Low complexity" evidence="1">
    <location>
        <begin position="120"/>
        <end position="132"/>
    </location>
</feature>
<feature type="compositionally biased region" description="Basic and acidic residues" evidence="1">
    <location>
        <begin position="71"/>
        <end position="98"/>
    </location>
</feature>
<feature type="compositionally biased region" description="Basic and acidic residues" evidence="1">
    <location>
        <begin position="166"/>
        <end position="183"/>
    </location>
</feature>
<proteinExistence type="predicted"/>
<evidence type="ECO:0000313" key="2">
    <source>
        <dbReference type="EMBL" id="KAE9409199.1"/>
    </source>
</evidence>
<dbReference type="OrthoDB" id="2537432at2759"/>
<dbReference type="PANTHER" id="PTHR34693">
    <property type="entry name" value="PROTEIN PAR32"/>
    <property type="match status" value="1"/>
</dbReference>
<feature type="region of interest" description="Disordered" evidence="1">
    <location>
        <begin position="1"/>
        <end position="196"/>
    </location>
</feature>
<dbReference type="AlphaFoldDB" id="A0A6A4IF16"/>
<feature type="compositionally biased region" description="Polar residues" evidence="1">
    <location>
        <begin position="185"/>
        <end position="196"/>
    </location>
</feature>
<feature type="compositionally biased region" description="Basic and acidic residues" evidence="1">
    <location>
        <begin position="138"/>
        <end position="153"/>
    </location>
</feature>
<reference evidence="2" key="1">
    <citation type="journal article" date="2019" name="Environ. Microbiol.">
        <title>Fungal ecological strategies reflected in gene transcription - a case study of two litter decomposers.</title>
        <authorList>
            <person name="Barbi F."/>
            <person name="Kohler A."/>
            <person name="Barry K."/>
            <person name="Baskaran P."/>
            <person name="Daum C."/>
            <person name="Fauchery L."/>
            <person name="Ihrmark K."/>
            <person name="Kuo A."/>
            <person name="LaButti K."/>
            <person name="Lipzen A."/>
            <person name="Morin E."/>
            <person name="Grigoriev I.V."/>
            <person name="Henrissat B."/>
            <person name="Lindahl B."/>
            <person name="Martin F."/>
        </authorList>
    </citation>
    <scope>NUCLEOTIDE SEQUENCE</scope>
    <source>
        <strain evidence="2">JB14</strain>
    </source>
</reference>
<keyword evidence="3" id="KW-1185">Reference proteome</keyword>
<gene>
    <name evidence="2" type="ORF">BT96DRAFT_931973</name>
</gene>
<name>A0A6A4IF16_9AGAR</name>
<evidence type="ECO:0000256" key="1">
    <source>
        <dbReference type="SAM" id="MobiDB-lite"/>
    </source>
</evidence>
<dbReference type="PANTHER" id="PTHR34693:SF1">
    <property type="entry name" value="PROTEIN PAR32"/>
    <property type="match status" value="1"/>
</dbReference>
<dbReference type="InterPro" id="IPR053203">
    <property type="entry name" value="Cisplatin_resist-associated"/>
</dbReference>